<dbReference type="EC" id="2.3.1.225" evidence="7"/>
<evidence type="ECO:0000256" key="3">
    <source>
        <dbReference type="ARBA" id="ARBA00022692"/>
    </source>
</evidence>
<evidence type="ECO:0000256" key="4">
    <source>
        <dbReference type="ARBA" id="ARBA00022989"/>
    </source>
</evidence>
<comment type="caution">
    <text evidence="10">The sequence shown here is derived from an EMBL/GenBank/DDBJ whole genome shotgun (WGS) entry which is preliminary data.</text>
</comment>
<evidence type="ECO:0000256" key="2">
    <source>
        <dbReference type="ARBA" id="ARBA00022679"/>
    </source>
</evidence>
<dbReference type="GO" id="GO:0005794">
    <property type="term" value="C:Golgi apparatus"/>
    <property type="evidence" value="ECO:0007669"/>
    <property type="project" value="TreeGrafter"/>
</dbReference>
<feature type="compositionally biased region" description="Basic and acidic residues" evidence="8">
    <location>
        <begin position="664"/>
        <end position="693"/>
    </location>
</feature>
<feature type="compositionally biased region" description="Polar residues" evidence="8">
    <location>
        <begin position="698"/>
        <end position="707"/>
    </location>
</feature>
<feature type="compositionally biased region" description="Basic residues" evidence="8">
    <location>
        <begin position="603"/>
        <end position="614"/>
    </location>
</feature>
<evidence type="ECO:0000313" key="11">
    <source>
        <dbReference type="Proteomes" id="UP001208570"/>
    </source>
</evidence>
<evidence type="ECO:0000256" key="6">
    <source>
        <dbReference type="ARBA" id="ARBA00023315"/>
    </source>
</evidence>
<evidence type="ECO:0000313" key="10">
    <source>
        <dbReference type="EMBL" id="KAK2147823.1"/>
    </source>
</evidence>
<accession>A0AAD9J806</accession>
<keyword evidence="11" id="KW-1185">Reference proteome</keyword>
<feature type="region of interest" description="Disordered" evidence="8">
    <location>
        <begin position="664"/>
        <end position="707"/>
    </location>
</feature>
<dbReference type="GO" id="GO:0006612">
    <property type="term" value="P:protein targeting to membrane"/>
    <property type="evidence" value="ECO:0007669"/>
    <property type="project" value="TreeGrafter"/>
</dbReference>
<dbReference type="GO" id="GO:0005783">
    <property type="term" value="C:endoplasmic reticulum"/>
    <property type="evidence" value="ECO:0007669"/>
    <property type="project" value="TreeGrafter"/>
</dbReference>
<evidence type="ECO:0000256" key="5">
    <source>
        <dbReference type="ARBA" id="ARBA00023136"/>
    </source>
</evidence>
<dbReference type="Pfam" id="PF01529">
    <property type="entry name" value="DHHC"/>
    <property type="match status" value="1"/>
</dbReference>
<dbReference type="PROSITE" id="PS50216">
    <property type="entry name" value="DHHC"/>
    <property type="match status" value="1"/>
</dbReference>
<comment type="similarity">
    <text evidence="7">Belongs to the DHHC palmitoyltransferase family.</text>
</comment>
<feature type="compositionally biased region" description="Polar residues" evidence="8">
    <location>
        <begin position="417"/>
        <end position="429"/>
    </location>
</feature>
<dbReference type="GO" id="GO:0019706">
    <property type="term" value="F:protein-cysteine S-palmitoyltransferase activity"/>
    <property type="evidence" value="ECO:0007669"/>
    <property type="project" value="UniProtKB-EC"/>
</dbReference>
<gene>
    <name evidence="10" type="ORF">LSH36_532g02028</name>
</gene>
<feature type="transmembrane region" description="Helical" evidence="7">
    <location>
        <begin position="20"/>
        <end position="40"/>
    </location>
</feature>
<dbReference type="GO" id="GO:0016020">
    <property type="term" value="C:membrane"/>
    <property type="evidence" value="ECO:0007669"/>
    <property type="project" value="UniProtKB-SubCell"/>
</dbReference>
<keyword evidence="6 7" id="KW-0012">Acyltransferase</keyword>
<dbReference type="EMBL" id="JAODUP010000534">
    <property type="protein sequence ID" value="KAK2147823.1"/>
    <property type="molecule type" value="Genomic_DNA"/>
</dbReference>
<feature type="transmembrane region" description="Helical" evidence="7">
    <location>
        <begin position="98"/>
        <end position="120"/>
    </location>
</feature>
<keyword evidence="3 7" id="KW-0812">Transmembrane</keyword>
<evidence type="ECO:0000259" key="9">
    <source>
        <dbReference type="Pfam" id="PF01529"/>
    </source>
</evidence>
<feature type="domain" description="Palmitoyltransferase DHHC" evidence="9">
    <location>
        <begin position="189"/>
        <end position="318"/>
    </location>
</feature>
<reference evidence="10" key="1">
    <citation type="journal article" date="2023" name="Mol. Biol. Evol.">
        <title>Third-Generation Sequencing Reveals the Adaptive Role of the Epigenome in Three Deep-Sea Polychaetes.</title>
        <authorList>
            <person name="Perez M."/>
            <person name="Aroh O."/>
            <person name="Sun Y."/>
            <person name="Lan Y."/>
            <person name="Juniper S.K."/>
            <person name="Young C.R."/>
            <person name="Angers B."/>
            <person name="Qian P.Y."/>
        </authorList>
    </citation>
    <scope>NUCLEOTIDE SEQUENCE</scope>
    <source>
        <strain evidence="10">P08H-3</strain>
    </source>
</reference>
<evidence type="ECO:0000256" key="7">
    <source>
        <dbReference type="RuleBase" id="RU079119"/>
    </source>
</evidence>
<feature type="region of interest" description="Disordered" evidence="8">
    <location>
        <begin position="371"/>
        <end position="440"/>
    </location>
</feature>
<feature type="transmembrane region" description="Helical" evidence="7">
    <location>
        <begin position="140"/>
        <end position="162"/>
    </location>
</feature>
<sequence length="707" mass="78681">MANHYGTSRFERIQLTPMKMTYTCGLISNHLAISLGRILILKMHPHKEDLLVFGCMPAGLFPGVSLGRCSANMGASEIAYGGHSRSNGCACPLHGYQFIAWGCFLYFAVFYFMTTVPHILEDLQPVAYVSLPFLDQSFFKILAIFLIVHLIVHLLASCINPADPNVLKKMRKGHHNVGSFNRSEHRHVIENQHCYLCEVDVGVKSKHCSTCNKCVAEFDHHCKWLNNCVGGRNYRLFIATLCTAISDIFIGTMSDGARFRAGLLPTTESDVSDPEFRLFYVTVPDLAWQIMTMFTTVLAALATGLMGHLLGFHIYLTISCPYLFYGWSKKMGPNKILPKDGEMQTKHQTRSTWAVLGGIDEYAIVETAQLSGETPPPVHTPPFSRTNHSHHGNIPTLSQQVSHEQGHAHKKKRRTKQLPSSANYQTSLSHMLPLSPGNSIQSPINGHLPALGELENPVAPGCFLDDSQELVERIRKSQEDEMTEDAPNDGIFPSSSVQQVDFSMRRKQKMPSRSEVVFNSAGHLSMYSPRGFNADSNVYRTLPRISAHSGTNSRNKTPCNMGSSESLQEIPIACTQHGRRNGHKQHGAGYHSYGPEIGAPVQRRPKRNHHKNTSKHGIVNSGARLNDDSSTSDDDQQKVDGVVMTPHGVHYGNKVTHTVEIYSDRTPRPPRHKDVPPLDLSALHHDSDVDQTKRTAKSNKYQQASQI</sequence>
<dbReference type="Proteomes" id="UP001208570">
    <property type="component" value="Unassembled WGS sequence"/>
</dbReference>
<dbReference type="InterPro" id="IPR001594">
    <property type="entry name" value="Palmitoyltrfase_DHHC"/>
</dbReference>
<keyword evidence="4 7" id="KW-1133">Transmembrane helix</keyword>
<comment type="subcellular location">
    <subcellularLocation>
        <location evidence="1">Membrane</location>
        <topology evidence="1">Multi-pass membrane protein</topology>
    </subcellularLocation>
</comment>
<keyword evidence="2 7" id="KW-0808">Transferase</keyword>
<dbReference type="AlphaFoldDB" id="A0AAD9J806"/>
<dbReference type="PANTHER" id="PTHR22883">
    <property type="entry name" value="ZINC FINGER DHHC DOMAIN CONTAINING PROTEIN"/>
    <property type="match status" value="1"/>
</dbReference>
<evidence type="ECO:0000256" key="8">
    <source>
        <dbReference type="SAM" id="MobiDB-lite"/>
    </source>
</evidence>
<comment type="catalytic activity">
    <reaction evidence="7">
        <text>L-cysteinyl-[protein] + hexadecanoyl-CoA = S-hexadecanoyl-L-cysteinyl-[protein] + CoA</text>
        <dbReference type="Rhea" id="RHEA:36683"/>
        <dbReference type="Rhea" id="RHEA-COMP:10131"/>
        <dbReference type="Rhea" id="RHEA-COMP:11032"/>
        <dbReference type="ChEBI" id="CHEBI:29950"/>
        <dbReference type="ChEBI" id="CHEBI:57287"/>
        <dbReference type="ChEBI" id="CHEBI:57379"/>
        <dbReference type="ChEBI" id="CHEBI:74151"/>
        <dbReference type="EC" id="2.3.1.225"/>
    </reaction>
</comment>
<organism evidence="10 11">
    <name type="scientific">Paralvinella palmiformis</name>
    <dbReference type="NCBI Taxonomy" id="53620"/>
    <lineage>
        <taxon>Eukaryota</taxon>
        <taxon>Metazoa</taxon>
        <taxon>Spiralia</taxon>
        <taxon>Lophotrochozoa</taxon>
        <taxon>Annelida</taxon>
        <taxon>Polychaeta</taxon>
        <taxon>Sedentaria</taxon>
        <taxon>Canalipalpata</taxon>
        <taxon>Terebellida</taxon>
        <taxon>Terebelliformia</taxon>
        <taxon>Alvinellidae</taxon>
        <taxon>Paralvinella</taxon>
    </lineage>
</organism>
<evidence type="ECO:0000256" key="1">
    <source>
        <dbReference type="ARBA" id="ARBA00004141"/>
    </source>
</evidence>
<proteinExistence type="inferred from homology"/>
<dbReference type="PANTHER" id="PTHR22883:SF203">
    <property type="entry name" value="PALMITOYLTRANSFERASE"/>
    <property type="match status" value="1"/>
</dbReference>
<comment type="domain">
    <text evidence="7">The DHHC domain is required for palmitoyltransferase activity.</text>
</comment>
<dbReference type="InterPro" id="IPR039859">
    <property type="entry name" value="PFA4/ZDH16/20/ERF2-like"/>
</dbReference>
<name>A0AAD9J806_9ANNE</name>
<keyword evidence="5 7" id="KW-0472">Membrane</keyword>
<feature type="region of interest" description="Disordered" evidence="8">
    <location>
        <begin position="578"/>
        <end position="638"/>
    </location>
</feature>
<protein>
    <recommendedName>
        <fullName evidence="7">Palmitoyltransferase</fullName>
        <ecNumber evidence="7">2.3.1.225</ecNumber>
    </recommendedName>
</protein>